<keyword evidence="3" id="KW-1185">Reference proteome</keyword>
<protein>
    <submittedName>
        <fullName evidence="2">Uncharacterized protein</fullName>
    </submittedName>
</protein>
<dbReference type="OMA" id="VMQNKEE"/>
<evidence type="ECO:0000313" key="3">
    <source>
        <dbReference type="Proteomes" id="UP000001568"/>
    </source>
</evidence>
<proteinExistence type="predicted"/>
<feature type="compositionally biased region" description="Basic and acidic residues" evidence="1">
    <location>
        <begin position="50"/>
        <end position="64"/>
    </location>
</feature>
<feature type="region of interest" description="Disordered" evidence="1">
    <location>
        <begin position="155"/>
        <end position="182"/>
    </location>
</feature>
<dbReference type="OrthoDB" id="498777at2759"/>
<dbReference type="eggNOG" id="ENOG502RXF2">
    <property type="taxonomic scope" value="Eukaryota"/>
</dbReference>
<dbReference type="Proteomes" id="UP000001568">
    <property type="component" value="Chromosome 7"/>
</dbReference>
<dbReference type="RefSeq" id="XP_001419012.1">
    <property type="nucleotide sequence ID" value="XM_001418975.1"/>
</dbReference>
<dbReference type="HOGENOM" id="CLU_105585_0_0_1"/>
<evidence type="ECO:0000313" key="2">
    <source>
        <dbReference type="EMBL" id="ABO97305.1"/>
    </source>
</evidence>
<reference evidence="2 3" key="1">
    <citation type="journal article" date="2007" name="Proc. Natl. Acad. Sci. U.S.A.">
        <title>The tiny eukaryote Ostreococcus provides genomic insights into the paradox of plankton speciation.</title>
        <authorList>
            <person name="Palenik B."/>
            <person name="Grimwood J."/>
            <person name="Aerts A."/>
            <person name="Rouze P."/>
            <person name="Salamov A."/>
            <person name="Putnam N."/>
            <person name="Dupont C."/>
            <person name="Jorgensen R."/>
            <person name="Derelle E."/>
            <person name="Rombauts S."/>
            <person name="Zhou K."/>
            <person name="Otillar R."/>
            <person name="Merchant S.S."/>
            <person name="Podell S."/>
            <person name="Gaasterland T."/>
            <person name="Napoli C."/>
            <person name="Gendler K."/>
            <person name="Manuell A."/>
            <person name="Tai V."/>
            <person name="Vallon O."/>
            <person name="Piganeau G."/>
            <person name="Jancek S."/>
            <person name="Heijde M."/>
            <person name="Jabbari K."/>
            <person name="Bowler C."/>
            <person name="Lohr M."/>
            <person name="Robbens S."/>
            <person name="Werner G."/>
            <person name="Dubchak I."/>
            <person name="Pazour G.J."/>
            <person name="Ren Q."/>
            <person name="Paulsen I."/>
            <person name="Delwiche C."/>
            <person name="Schmutz J."/>
            <person name="Rokhsar D."/>
            <person name="Van de Peer Y."/>
            <person name="Moreau H."/>
            <person name="Grigoriev I.V."/>
        </authorList>
    </citation>
    <scope>NUCLEOTIDE SEQUENCE [LARGE SCALE GENOMIC DNA]</scope>
    <source>
        <strain evidence="2 3">CCE9901</strain>
    </source>
</reference>
<accession>A4S0P0</accession>
<name>A4S0P0_OSTLU</name>
<gene>
    <name evidence="2" type="ORF">OSTLU_32813</name>
</gene>
<organism evidence="2 3">
    <name type="scientific">Ostreococcus lucimarinus (strain CCE9901)</name>
    <dbReference type="NCBI Taxonomy" id="436017"/>
    <lineage>
        <taxon>Eukaryota</taxon>
        <taxon>Viridiplantae</taxon>
        <taxon>Chlorophyta</taxon>
        <taxon>Mamiellophyceae</taxon>
        <taxon>Mamiellales</taxon>
        <taxon>Bathycoccaceae</taxon>
        <taxon>Ostreococcus</taxon>
    </lineage>
</organism>
<feature type="compositionally biased region" description="Basic and acidic residues" evidence="1">
    <location>
        <begin position="155"/>
        <end position="166"/>
    </location>
</feature>
<evidence type="ECO:0000256" key="1">
    <source>
        <dbReference type="SAM" id="MobiDB-lite"/>
    </source>
</evidence>
<feature type="region of interest" description="Disordered" evidence="1">
    <location>
        <begin position="42"/>
        <end position="83"/>
    </location>
</feature>
<sequence>MDDPPWYKAQRARKLTLDEHKEVWTKAWEMYKQSWVNVFRRDEGEEEEATSTRDESEDARRSAVRETSTTIKSDDKDSNEGRLLADEAKQTLRAGKAGFKPFVTYLYETRGRAYRDGVREFIKAYREGFREASEELETGESFSRKAASLISKAEDVLEKAEKTETDKIDDDGADEKSSSAVK</sequence>
<dbReference type="GeneID" id="5003009"/>
<dbReference type="AlphaFoldDB" id="A4S0P0"/>
<feature type="compositionally biased region" description="Basic and acidic residues" evidence="1">
    <location>
        <begin position="72"/>
        <end position="83"/>
    </location>
</feature>
<dbReference type="Gramene" id="ABO97305">
    <property type="protein sequence ID" value="ABO97305"/>
    <property type="gene ID" value="OSTLU_32813"/>
</dbReference>
<dbReference type="EMBL" id="CP000587">
    <property type="protein sequence ID" value="ABO97305.1"/>
    <property type="molecule type" value="Genomic_DNA"/>
</dbReference>
<dbReference type="KEGG" id="olu:OSTLU_32813"/>